<dbReference type="Proteomes" id="UP000291101">
    <property type="component" value="Unassembled WGS sequence"/>
</dbReference>
<evidence type="ECO:0000313" key="2">
    <source>
        <dbReference type="Proteomes" id="UP000291101"/>
    </source>
</evidence>
<dbReference type="AlphaFoldDB" id="A0A4Q2T254"/>
<evidence type="ECO:0000313" key="1">
    <source>
        <dbReference type="EMBL" id="RYC10828.1"/>
    </source>
</evidence>
<dbReference type="RefSeq" id="WP_129427021.1">
    <property type="nucleotide sequence ID" value="NZ_SDWV01000010.1"/>
</dbReference>
<proteinExistence type="predicted"/>
<comment type="caution">
    <text evidence="1">The sequence shown here is derived from an EMBL/GenBank/DDBJ whole genome shotgun (WGS) entry which is preliminary data.</text>
</comment>
<reference evidence="1 2" key="1">
    <citation type="submission" date="2019-01" db="EMBL/GenBank/DDBJ databases">
        <title>Novel species of Nocardioides.</title>
        <authorList>
            <person name="Liu Q."/>
            <person name="X Y.-H."/>
        </authorList>
    </citation>
    <scope>NUCLEOTIDE SEQUENCE [LARGE SCALE GENOMIC DNA]</scope>
    <source>
        <strain evidence="1 2">HLT2-9</strain>
    </source>
</reference>
<protein>
    <submittedName>
        <fullName evidence="1">Uncharacterized protein</fullName>
    </submittedName>
</protein>
<keyword evidence="2" id="KW-1185">Reference proteome</keyword>
<dbReference type="EMBL" id="SDWV01000010">
    <property type="protein sequence ID" value="RYC10828.1"/>
    <property type="molecule type" value="Genomic_DNA"/>
</dbReference>
<name>A0A4Q2T254_9ACTN</name>
<sequence length="385" mass="41900">MSLQFRLGYNDQKVVEDFLSRSTAATSAIVLDPKATTRQRYAAEAAAAAGVDVFWDPATELLSYEGYELEKFPMWAGRRFDVAELATSLSARSALVEHTIATHPEGVTHLTAPHFYVESAHSAALNVDLAEATVRQADRPVRAVLVIKHGYARANAADSADMYVSAGVRQIELQLSPFGGEDESLTKIANGFAIAQAFTDAGLHVTLGHSGNLGQVAVALGHASAYSVGVGMLEHVNHKTQVNRRKNPPAERLDEDGNRLRQGGGAGVYLPALAFTATPNLAKKLLEHSDLRLRIGCRIAKCGNDVRGPLLDPRDHYLHSRDAEMGRMMEQPAGWRSTSELERLHRALILRDRINKDYVAPGDPPIKTRTLDSLIVDIERAQAAS</sequence>
<accession>A0A4Q2T254</accession>
<organism evidence="1 2">
    <name type="scientific">Nocardioides zhouii</name>
    <dbReference type="NCBI Taxonomy" id="1168729"/>
    <lineage>
        <taxon>Bacteria</taxon>
        <taxon>Bacillati</taxon>
        <taxon>Actinomycetota</taxon>
        <taxon>Actinomycetes</taxon>
        <taxon>Propionibacteriales</taxon>
        <taxon>Nocardioidaceae</taxon>
        <taxon>Nocardioides</taxon>
    </lineage>
</organism>
<dbReference type="OrthoDB" id="4738721at2"/>
<gene>
    <name evidence="1" type="ORF">EUA94_11480</name>
</gene>